<feature type="domain" description="AAA+ ATPase" evidence="5">
    <location>
        <begin position="317"/>
        <end position="459"/>
    </location>
</feature>
<evidence type="ECO:0000259" key="5">
    <source>
        <dbReference type="SMART" id="SM00382"/>
    </source>
</evidence>
<evidence type="ECO:0000256" key="4">
    <source>
        <dbReference type="SAM" id="Phobius"/>
    </source>
</evidence>
<dbReference type="RefSeq" id="WP_145882062.1">
    <property type="nucleotide sequence ID" value="NZ_CP046904.1"/>
</dbReference>
<dbReference type="AlphaFoldDB" id="A0A562P8E0"/>
<dbReference type="GO" id="GO:0030983">
    <property type="term" value="F:mismatched DNA binding"/>
    <property type="evidence" value="ECO:0007669"/>
    <property type="project" value="InterPro"/>
</dbReference>
<dbReference type="InterPro" id="IPR027417">
    <property type="entry name" value="P-loop_NTPase"/>
</dbReference>
<reference evidence="7 10" key="3">
    <citation type="submission" date="2019-12" db="EMBL/GenBank/DDBJ databases">
        <title>Draft Genome Sequences of Six Type Strains of the Genus Massilia.</title>
        <authorList>
            <person name="Miess H."/>
            <person name="Frediansyah A."/>
            <person name="Goeker M."/>
            <person name="Gross H."/>
        </authorList>
    </citation>
    <scope>NUCLEOTIDE SEQUENCE [LARGE SCALE GENOMIC DNA]</scope>
    <source>
        <strain evidence="7 10">DSM 26639</strain>
    </source>
</reference>
<evidence type="ECO:0000313" key="8">
    <source>
        <dbReference type="EMBL" id="TWI40735.1"/>
    </source>
</evidence>
<dbReference type="GO" id="GO:0005829">
    <property type="term" value="C:cytosol"/>
    <property type="evidence" value="ECO:0007669"/>
    <property type="project" value="TreeGrafter"/>
</dbReference>
<dbReference type="InterPro" id="IPR000432">
    <property type="entry name" value="DNA_mismatch_repair_MutS_C"/>
</dbReference>
<feature type="domain" description="DNA mismatch repair proteins mutS family" evidence="6">
    <location>
        <begin position="318"/>
        <end position="496"/>
    </location>
</feature>
<keyword evidence="4" id="KW-0472">Membrane</keyword>
<keyword evidence="2" id="KW-0067">ATP-binding</keyword>
<dbReference type="OrthoDB" id="9802448at2"/>
<gene>
    <name evidence="7" type="ORF">GO485_18135</name>
    <name evidence="8" type="ORF">IP92_05824</name>
</gene>
<protein>
    <submittedName>
        <fullName evidence="7">DNA mismatch repair protein MutS</fullName>
    </submittedName>
    <submittedName>
        <fullName evidence="8">MutS-like protein</fullName>
    </submittedName>
</protein>
<accession>A0A562P8E0</accession>
<dbReference type="EMBL" id="CP046904">
    <property type="protein sequence ID" value="QGZ40794.1"/>
    <property type="molecule type" value="Genomic_DNA"/>
</dbReference>
<reference evidence="8" key="2">
    <citation type="submission" date="2019-07" db="EMBL/GenBank/DDBJ databases">
        <authorList>
            <person name="Whitman W."/>
            <person name="Huntemann M."/>
            <person name="Clum A."/>
            <person name="Pillay M."/>
            <person name="Palaniappan K."/>
            <person name="Varghese N."/>
            <person name="Mikhailova N."/>
            <person name="Stamatis D."/>
            <person name="Reddy T."/>
            <person name="Daum C."/>
            <person name="Shapiro N."/>
            <person name="Ivanova N."/>
            <person name="Kyrpides N."/>
            <person name="Woyke T."/>
        </authorList>
    </citation>
    <scope>NUCLEOTIDE SEQUENCE</scope>
    <source>
        <strain evidence="8">CGMCC 1.10685</strain>
    </source>
</reference>
<dbReference type="Proteomes" id="UP000315112">
    <property type="component" value="Unassembled WGS sequence"/>
</dbReference>
<dbReference type="Gene3D" id="3.40.50.300">
    <property type="entry name" value="P-loop containing nucleotide triphosphate hydrolases"/>
    <property type="match status" value="1"/>
</dbReference>
<keyword evidence="3" id="KW-0238">DNA-binding</keyword>
<name>A0A562P8E0_9BURK</name>
<dbReference type="GO" id="GO:0140664">
    <property type="term" value="F:ATP-dependent DNA damage sensor activity"/>
    <property type="evidence" value="ECO:0007669"/>
    <property type="project" value="InterPro"/>
</dbReference>
<dbReference type="SMART" id="SM00382">
    <property type="entry name" value="AAA"/>
    <property type="match status" value="1"/>
</dbReference>
<dbReference type="PANTHER" id="PTHR11361">
    <property type="entry name" value="DNA MISMATCH REPAIR PROTEIN MUTS FAMILY MEMBER"/>
    <property type="match status" value="1"/>
</dbReference>
<dbReference type="InterPro" id="IPR003593">
    <property type="entry name" value="AAA+_ATPase"/>
</dbReference>
<dbReference type="EMBL" id="VLKW01000020">
    <property type="protein sequence ID" value="TWI40735.1"/>
    <property type="molecule type" value="Genomic_DNA"/>
</dbReference>
<evidence type="ECO:0000256" key="1">
    <source>
        <dbReference type="ARBA" id="ARBA00022741"/>
    </source>
</evidence>
<evidence type="ECO:0000256" key="3">
    <source>
        <dbReference type="ARBA" id="ARBA00023125"/>
    </source>
</evidence>
<dbReference type="SUPFAM" id="SSF52540">
    <property type="entry name" value="P-loop containing nucleoside triphosphate hydrolases"/>
    <property type="match status" value="1"/>
</dbReference>
<keyword evidence="1" id="KW-0547">Nucleotide-binding</keyword>
<evidence type="ECO:0000256" key="2">
    <source>
        <dbReference type="ARBA" id="ARBA00022840"/>
    </source>
</evidence>
<dbReference type="InterPro" id="IPR045076">
    <property type="entry name" value="MutS"/>
</dbReference>
<evidence type="ECO:0000259" key="6">
    <source>
        <dbReference type="SMART" id="SM00534"/>
    </source>
</evidence>
<reference evidence="8 9" key="1">
    <citation type="journal article" date="2015" name="Stand. Genomic Sci.">
        <title>Genomic Encyclopedia of Bacterial and Archaeal Type Strains, Phase III: the genomes of soil and plant-associated and newly described type strains.</title>
        <authorList>
            <person name="Whitman W.B."/>
            <person name="Woyke T."/>
            <person name="Klenk H.P."/>
            <person name="Zhou Y."/>
            <person name="Lilburn T.G."/>
            <person name="Beck B.J."/>
            <person name="De Vos P."/>
            <person name="Vandamme P."/>
            <person name="Eisen J.A."/>
            <person name="Garrity G."/>
            <person name="Hugenholtz P."/>
            <person name="Kyrpides N.C."/>
        </authorList>
    </citation>
    <scope>NUCLEOTIDE SEQUENCE [LARGE SCALE GENOMIC DNA]</scope>
    <source>
        <strain evidence="8 9">CGMCC 1.10685</strain>
    </source>
</reference>
<keyword evidence="4" id="KW-1133">Transmembrane helix</keyword>
<evidence type="ECO:0000313" key="9">
    <source>
        <dbReference type="Proteomes" id="UP000315112"/>
    </source>
</evidence>
<sequence>MGILDWLTGADGEIADHPFPRTDVARLHDLLAHDQPGRVDDQSARDLMLDAYADRLAPGTSIFGRQMLYHRLRGGAQADVARVRALVDDPALRTRLQHICRPLRHADADISEHVFGAPLPPAPAWPRWLWLLPLLLVASMALAFWWPAAWIAAVVLAFGLIAVQTVWMTRATEWDRALLPLRVLLDAHRALGEEHARTHSPWLACFAPGAQAADRLRPAFALPLADTVSGSREYREWFMQANVRRYFATRTALTTNLEAVRASLLLVAALEADCTLAAHLAAARFCWAQPAGAGELTLTDVVHPLLEDAVPLSLALDGTGAFISGRNGTGKSTLLRTLGLNLITARAFGFCYASAACVPRLPVHTSMHSEDALEGGESLYMAELRRARELMTLAEQGPAVFIVDEIFRGTNHLESVSAATAVLNALARRHLVIVSSHNLTLAPLLRERLAPLCVEEDAQGRLGVRPGVLEKTNGIGLMAAYDFGADIERDALRVHAWLTRHARGEDAGPAPALHDTAELVSRSGV</sequence>
<keyword evidence="10" id="KW-1185">Reference proteome</keyword>
<dbReference type="GO" id="GO:0006298">
    <property type="term" value="P:mismatch repair"/>
    <property type="evidence" value="ECO:0007669"/>
    <property type="project" value="InterPro"/>
</dbReference>
<dbReference type="SMART" id="SM00534">
    <property type="entry name" value="MUTSac"/>
    <property type="match status" value="1"/>
</dbReference>
<evidence type="ECO:0000313" key="7">
    <source>
        <dbReference type="EMBL" id="QGZ40794.1"/>
    </source>
</evidence>
<keyword evidence="4" id="KW-0812">Transmembrane</keyword>
<dbReference type="Proteomes" id="UP000437862">
    <property type="component" value="Chromosome"/>
</dbReference>
<dbReference type="Pfam" id="PF00488">
    <property type="entry name" value="MutS_V"/>
    <property type="match status" value="1"/>
</dbReference>
<feature type="transmembrane region" description="Helical" evidence="4">
    <location>
        <begin position="151"/>
        <end position="169"/>
    </location>
</feature>
<evidence type="ECO:0000313" key="10">
    <source>
        <dbReference type="Proteomes" id="UP000437862"/>
    </source>
</evidence>
<organism evidence="8 9">
    <name type="scientific">Pseudoduganella flava</name>
    <dbReference type="NCBI Taxonomy" id="871742"/>
    <lineage>
        <taxon>Bacteria</taxon>
        <taxon>Pseudomonadati</taxon>
        <taxon>Pseudomonadota</taxon>
        <taxon>Betaproteobacteria</taxon>
        <taxon>Burkholderiales</taxon>
        <taxon>Oxalobacteraceae</taxon>
        <taxon>Telluria group</taxon>
        <taxon>Pseudoduganella</taxon>
    </lineage>
</organism>
<dbReference type="GO" id="GO:0005524">
    <property type="term" value="F:ATP binding"/>
    <property type="evidence" value="ECO:0007669"/>
    <property type="project" value="UniProtKB-KW"/>
</dbReference>
<proteinExistence type="predicted"/>
<dbReference type="PANTHER" id="PTHR11361:SF152">
    <property type="entry name" value="DNA MISMATCH REPAIR PROTEIN"/>
    <property type="match status" value="1"/>
</dbReference>